<dbReference type="EMBL" id="QPJW01000002">
    <property type="protein sequence ID" value="RCX21784.1"/>
    <property type="molecule type" value="Genomic_DNA"/>
</dbReference>
<keyword evidence="1 4" id="KW-0378">Hydrolase</keyword>
<dbReference type="InterPro" id="IPR002641">
    <property type="entry name" value="PNPLA_dom"/>
</dbReference>
<dbReference type="PROSITE" id="PS51635">
    <property type="entry name" value="PNPLA"/>
    <property type="match status" value="1"/>
</dbReference>
<gene>
    <name evidence="6" type="ORF">DFP94_102543</name>
</gene>
<evidence type="ECO:0000313" key="6">
    <source>
        <dbReference type="EMBL" id="RCX21784.1"/>
    </source>
</evidence>
<dbReference type="Pfam" id="PF19890">
    <property type="entry name" value="DUF6363"/>
    <property type="match status" value="1"/>
</dbReference>
<dbReference type="Proteomes" id="UP000253090">
    <property type="component" value="Unassembled WGS sequence"/>
</dbReference>
<dbReference type="PANTHER" id="PTHR14226">
    <property type="entry name" value="NEUROPATHY TARGET ESTERASE/SWISS CHEESE D.MELANOGASTER"/>
    <property type="match status" value="1"/>
</dbReference>
<dbReference type="SUPFAM" id="SSF52151">
    <property type="entry name" value="FabD/lysophospholipase-like"/>
    <property type="match status" value="1"/>
</dbReference>
<evidence type="ECO:0000256" key="2">
    <source>
        <dbReference type="ARBA" id="ARBA00022963"/>
    </source>
</evidence>
<evidence type="ECO:0000259" key="5">
    <source>
        <dbReference type="PROSITE" id="PS51635"/>
    </source>
</evidence>
<dbReference type="AlphaFoldDB" id="A0A369BQB9"/>
<reference evidence="6 7" key="1">
    <citation type="submission" date="2018-07" db="EMBL/GenBank/DDBJ databases">
        <title>Genomic Encyclopedia of Type Strains, Phase III (KMG-III): the genomes of soil and plant-associated and newly described type strains.</title>
        <authorList>
            <person name="Whitman W."/>
        </authorList>
    </citation>
    <scope>NUCLEOTIDE SEQUENCE [LARGE SCALE GENOMIC DNA]</scope>
    <source>
        <strain evidence="6 7">CECT 8333</strain>
    </source>
</reference>
<dbReference type="GO" id="GO:0016042">
    <property type="term" value="P:lipid catabolic process"/>
    <property type="evidence" value="ECO:0007669"/>
    <property type="project" value="UniProtKB-UniRule"/>
</dbReference>
<dbReference type="Pfam" id="PF01734">
    <property type="entry name" value="Patatin"/>
    <property type="match status" value="1"/>
</dbReference>
<keyword evidence="7" id="KW-1185">Reference proteome</keyword>
<dbReference type="InterPro" id="IPR045943">
    <property type="entry name" value="DUF6363"/>
</dbReference>
<feature type="short sequence motif" description="DGA/G" evidence="4">
    <location>
        <begin position="157"/>
        <end position="159"/>
    </location>
</feature>
<evidence type="ECO:0000256" key="4">
    <source>
        <dbReference type="PROSITE-ProRule" id="PRU01161"/>
    </source>
</evidence>
<dbReference type="PANTHER" id="PTHR14226:SF25">
    <property type="entry name" value="PHOSPHOESTERASE"/>
    <property type="match status" value="1"/>
</dbReference>
<protein>
    <submittedName>
        <fullName evidence="6">Putative patatin/cPLA2 family phospholipase</fullName>
    </submittedName>
</protein>
<dbReference type="CDD" id="cd07208">
    <property type="entry name" value="Pat_hypo_Ecoli_yjju_like"/>
    <property type="match status" value="1"/>
</dbReference>
<dbReference type="Gene3D" id="3.40.1090.10">
    <property type="entry name" value="Cytosolic phospholipase A2 catalytic domain"/>
    <property type="match status" value="1"/>
</dbReference>
<dbReference type="GO" id="GO:0016787">
    <property type="term" value="F:hydrolase activity"/>
    <property type="evidence" value="ECO:0007669"/>
    <property type="project" value="UniProtKB-UniRule"/>
</dbReference>
<feature type="domain" description="PNPLA" evidence="5">
    <location>
        <begin position="4"/>
        <end position="170"/>
    </location>
</feature>
<dbReference type="RefSeq" id="WP_114496326.1">
    <property type="nucleotide sequence ID" value="NZ_QPJW01000002.1"/>
</dbReference>
<accession>A0A369BQB9</accession>
<dbReference type="OrthoDB" id="9802424at2"/>
<feature type="active site" description="Nucleophile" evidence="4">
    <location>
        <position position="37"/>
    </location>
</feature>
<feature type="short sequence motif" description="GXSXG" evidence="4">
    <location>
        <begin position="35"/>
        <end position="39"/>
    </location>
</feature>
<sequence length="278" mass="31539">MPSLVLEGGTLRPIFSSGVMDALLDQDLMFPYCIGVSAGISNGISYISRQKRRNLEIMEKYRHDPRYLGYRNFLKSRSLFGLDFVFGEIPAKLIPFDTATYRNYSGKLLVGVTNASTGLPEYMNGLEADEQWTMLRATCAIPLVFPAIELNGQKYYDGGLADPIPIRKAIADGNDKHLIVLTQPEGYRKTLGKRNVRVARLLRRKYPKLEQVLLMRHERYNETVALCEQLEREGRAVIIRPAAPLDSFEKDIGKLRESCQHGYALASERMSDIRSLFQ</sequence>
<evidence type="ECO:0000313" key="7">
    <source>
        <dbReference type="Proteomes" id="UP000253090"/>
    </source>
</evidence>
<evidence type="ECO:0000256" key="1">
    <source>
        <dbReference type="ARBA" id="ARBA00022801"/>
    </source>
</evidence>
<keyword evidence="3 4" id="KW-0443">Lipid metabolism</keyword>
<feature type="active site" description="Proton acceptor" evidence="4">
    <location>
        <position position="157"/>
    </location>
</feature>
<name>A0A369BQB9_9BACL</name>
<dbReference type="InterPro" id="IPR037483">
    <property type="entry name" value="YjjU-like"/>
</dbReference>
<comment type="caution">
    <text evidence="4">Lacks conserved residue(s) required for the propagation of feature annotation.</text>
</comment>
<evidence type="ECO:0000256" key="3">
    <source>
        <dbReference type="ARBA" id="ARBA00023098"/>
    </source>
</evidence>
<proteinExistence type="predicted"/>
<keyword evidence="2 4" id="KW-0442">Lipid degradation</keyword>
<dbReference type="InterPro" id="IPR050301">
    <property type="entry name" value="NTE"/>
</dbReference>
<organism evidence="6 7">
    <name type="scientific">Fontibacillus phaseoli</name>
    <dbReference type="NCBI Taxonomy" id="1416533"/>
    <lineage>
        <taxon>Bacteria</taxon>
        <taxon>Bacillati</taxon>
        <taxon>Bacillota</taxon>
        <taxon>Bacilli</taxon>
        <taxon>Bacillales</taxon>
        <taxon>Paenibacillaceae</taxon>
        <taxon>Fontibacillus</taxon>
    </lineage>
</organism>
<comment type="caution">
    <text evidence="6">The sequence shown here is derived from an EMBL/GenBank/DDBJ whole genome shotgun (WGS) entry which is preliminary data.</text>
</comment>
<dbReference type="InterPro" id="IPR016035">
    <property type="entry name" value="Acyl_Trfase/lysoPLipase"/>
</dbReference>